<sequence length="165" mass="18033">MNTGLCRCHFIFTVGIYTYGLYVAGTTRPDAKNYTDQGTIGPDANNCTDQGTHAYTEVRLNRKKYTQACDNKGTGSDQQWHSRGMDSGSTLTEFQRGMVIGCIRAGYQVKDIIKAGGLPKAAALKFAADIEKGIVDSETGLYKSTRIEDPQPKENTGSEMEKTTT</sequence>
<organism evidence="2 3">
    <name type="scientific">Acipenser ruthenus</name>
    <name type="common">Sterlet sturgeon</name>
    <dbReference type="NCBI Taxonomy" id="7906"/>
    <lineage>
        <taxon>Eukaryota</taxon>
        <taxon>Metazoa</taxon>
        <taxon>Chordata</taxon>
        <taxon>Craniata</taxon>
        <taxon>Vertebrata</taxon>
        <taxon>Euteleostomi</taxon>
        <taxon>Actinopterygii</taxon>
        <taxon>Chondrostei</taxon>
        <taxon>Acipenseriformes</taxon>
        <taxon>Acipenseridae</taxon>
        <taxon>Acipenser</taxon>
    </lineage>
</organism>
<dbReference type="EMBL" id="SCEB01214905">
    <property type="protein sequence ID" value="RXM32350.1"/>
    <property type="molecule type" value="Genomic_DNA"/>
</dbReference>
<evidence type="ECO:0000313" key="3">
    <source>
        <dbReference type="Proteomes" id="UP000289886"/>
    </source>
</evidence>
<feature type="region of interest" description="Disordered" evidence="1">
    <location>
        <begin position="142"/>
        <end position="165"/>
    </location>
</feature>
<evidence type="ECO:0000313" key="2">
    <source>
        <dbReference type="EMBL" id="RXM32350.1"/>
    </source>
</evidence>
<dbReference type="Proteomes" id="UP000289886">
    <property type="component" value="Unassembled WGS sequence"/>
</dbReference>
<keyword evidence="3" id="KW-1185">Reference proteome</keyword>
<name>A0A444UAY6_ACIRT</name>
<accession>A0A444UAY6</accession>
<dbReference type="AlphaFoldDB" id="A0A444UAY6"/>
<comment type="caution">
    <text evidence="2">The sequence shown here is derived from an EMBL/GenBank/DDBJ whole genome shotgun (WGS) entry which is preliminary data.</text>
</comment>
<gene>
    <name evidence="2" type="ORF">EOD39_6187</name>
</gene>
<evidence type="ECO:0000256" key="1">
    <source>
        <dbReference type="SAM" id="MobiDB-lite"/>
    </source>
</evidence>
<reference evidence="2 3" key="1">
    <citation type="submission" date="2019-01" db="EMBL/GenBank/DDBJ databases">
        <title>Draft Genome and Complete Hox-Cluster Characterization of the Sterlet Sturgeon (Acipenser ruthenus).</title>
        <authorList>
            <person name="Wei Q."/>
        </authorList>
    </citation>
    <scope>NUCLEOTIDE SEQUENCE [LARGE SCALE GENOMIC DNA]</scope>
    <source>
        <strain evidence="2">WHYD16114868_AA</strain>
        <tissue evidence="2">Blood</tissue>
    </source>
</reference>
<protein>
    <submittedName>
        <fullName evidence="2">Uncharacterized protein</fullName>
    </submittedName>
</protein>
<proteinExistence type="predicted"/>